<name>A0A7W9N1U4_9MICC</name>
<dbReference type="InterPro" id="IPR013154">
    <property type="entry name" value="ADH-like_N"/>
</dbReference>
<feature type="domain" description="Enoyl reductase (ER)" evidence="6">
    <location>
        <begin position="24"/>
        <end position="351"/>
    </location>
</feature>
<dbReference type="SMART" id="SM00829">
    <property type="entry name" value="PKS_ER"/>
    <property type="match status" value="1"/>
</dbReference>
<dbReference type="GO" id="GO:0016491">
    <property type="term" value="F:oxidoreductase activity"/>
    <property type="evidence" value="ECO:0007669"/>
    <property type="project" value="UniProtKB-KW"/>
</dbReference>
<gene>
    <name evidence="7" type="ORF">HDA33_002016</name>
</gene>
<dbReference type="InterPro" id="IPR020843">
    <property type="entry name" value="ER"/>
</dbReference>
<keyword evidence="3 5" id="KW-0862">Zinc</keyword>
<dbReference type="InterPro" id="IPR029752">
    <property type="entry name" value="D-isomer_DH_CS1"/>
</dbReference>
<evidence type="ECO:0000313" key="7">
    <source>
        <dbReference type="EMBL" id="MBB5849452.1"/>
    </source>
</evidence>
<dbReference type="InterPro" id="IPR036291">
    <property type="entry name" value="NAD(P)-bd_dom_sf"/>
</dbReference>
<dbReference type="PANTHER" id="PTHR42813">
    <property type="entry name" value="ZINC-TYPE ALCOHOL DEHYDROGENASE-LIKE"/>
    <property type="match status" value="1"/>
</dbReference>
<evidence type="ECO:0000256" key="5">
    <source>
        <dbReference type="RuleBase" id="RU361277"/>
    </source>
</evidence>
<dbReference type="InterPro" id="IPR002328">
    <property type="entry name" value="ADH_Zn_CS"/>
</dbReference>
<dbReference type="PROSITE" id="PS00059">
    <property type="entry name" value="ADH_ZINC"/>
    <property type="match status" value="1"/>
</dbReference>
<evidence type="ECO:0000259" key="6">
    <source>
        <dbReference type="SMART" id="SM00829"/>
    </source>
</evidence>
<dbReference type="EMBL" id="JACHMW010000001">
    <property type="protein sequence ID" value="MBB5849452.1"/>
    <property type="molecule type" value="Genomic_DNA"/>
</dbReference>
<organism evidence="7 8">
    <name type="scientific">Micrococcus endophyticus</name>
    <dbReference type="NCBI Taxonomy" id="455343"/>
    <lineage>
        <taxon>Bacteria</taxon>
        <taxon>Bacillati</taxon>
        <taxon>Actinomycetota</taxon>
        <taxon>Actinomycetes</taxon>
        <taxon>Micrococcales</taxon>
        <taxon>Micrococcaceae</taxon>
        <taxon>Micrococcus</taxon>
    </lineage>
</organism>
<dbReference type="PANTHER" id="PTHR42813:SF2">
    <property type="entry name" value="DEHYDROGENASE, ZINC-CONTAINING, PUTATIVE (AFU_ORTHOLOGUE AFUA_2G02810)-RELATED"/>
    <property type="match status" value="1"/>
</dbReference>
<dbReference type="InterPro" id="IPR013149">
    <property type="entry name" value="ADH-like_C"/>
</dbReference>
<keyword evidence="2 5" id="KW-0479">Metal-binding</keyword>
<evidence type="ECO:0000256" key="4">
    <source>
        <dbReference type="ARBA" id="ARBA00023002"/>
    </source>
</evidence>
<proteinExistence type="inferred from homology"/>
<dbReference type="AlphaFoldDB" id="A0A7W9N1U4"/>
<dbReference type="Pfam" id="PF08240">
    <property type="entry name" value="ADH_N"/>
    <property type="match status" value="1"/>
</dbReference>
<dbReference type="SUPFAM" id="SSF51735">
    <property type="entry name" value="NAD(P)-binding Rossmann-fold domains"/>
    <property type="match status" value="1"/>
</dbReference>
<dbReference type="Pfam" id="PF00107">
    <property type="entry name" value="ADH_zinc_N"/>
    <property type="match status" value="1"/>
</dbReference>
<protein>
    <submittedName>
        <fullName evidence="7">Threonine dehydrogenase-like Zn-dependent dehydrogenase</fullName>
    </submittedName>
</protein>
<dbReference type="RefSeq" id="WP_184173018.1">
    <property type="nucleotide sequence ID" value="NZ_BAABAG010000012.1"/>
</dbReference>
<dbReference type="Gene3D" id="3.40.50.720">
    <property type="entry name" value="NAD(P)-binding Rossmann-like Domain"/>
    <property type="match status" value="1"/>
</dbReference>
<dbReference type="InterPro" id="IPR011032">
    <property type="entry name" value="GroES-like_sf"/>
</dbReference>
<dbReference type="Gene3D" id="3.90.180.10">
    <property type="entry name" value="Medium-chain alcohol dehydrogenases, catalytic domain"/>
    <property type="match status" value="1"/>
</dbReference>
<comment type="similarity">
    <text evidence="5">Belongs to the zinc-containing alcohol dehydrogenase family.</text>
</comment>
<evidence type="ECO:0000256" key="2">
    <source>
        <dbReference type="ARBA" id="ARBA00022723"/>
    </source>
</evidence>
<dbReference type="PROSITE" id="PS00065">
    <property type="entry name" value="D_2_HYDROXYACID_DH_1"/>
    <property type="match status" value="1"/>
</dbReference>
<sequence>MTAQTPATRAVPETMKAVIMRAPGDVVVEEVDTPRVAKPTDVVLKLAAACVCGSDLWPYRGHNDVDHRRMGHEYVGTIVEKGEDVATLEVGDFVIGSFMLSDNTCEICQAGYQSRCVNAGEYTGSQAQYMRVELADGSLVKVPGGEPSDPDRLADYLAASDVLGTGWYAAVAAQAGPGKTIAVVGDGAVGLCAVLAAKTLGAEQVIVFSRHEDRAALAREFGADVVIAERGEEGAAKVKELTNGYGAHGVCEAVGTQESMDQALASGRPGGHVGFVGVSHDQTIDGSRLFGLEIHLEGGPAPVRRFLPELIERIQSGEIQPGKVFTARLPIDDAAEAYKAMDERREIKVLLEV</sequence>
<evidence type="ECO:0000313" key="8">
    <source>
        <dbReference type="Proteomes" id="UP000567246"/>
    </source>
</evidence>
<evidence type="ECO:0000256" key="1">
    <source>
        <dbReference type="ARBA" id="ARBA00001947"/>
    </source>
</evidence>
<dbReference type="GO" id="GO:0008270">
    <property type="term" value="F:zinc ion binding"/>
    <property type="evidence" value="ECO:0007669"/>
    <property type="project" value="InterPro"/>
</dbReference>
<dbReference type="SUPFAM" id="SSF50129">
    <property type="entry name" value="GroES-like"/>
    <property type="match status" value="1"/>
</dbReference>
<reference evidence="7 8" key="1">
    <citation type="submission" date="2020-08" db="EMBL/GenBank/DDBJ databases">
        <title>Sequencing the genomes of 1000 actinobacteria strains.</title>
        <authorList>
            <person name="Klenk H.-P."/>
        </authorList>
    </citation>
    <scope>NUCLEOTIDE SEQUENCE [LARGE SCALE GENOMIC DNA]</scope>
    <source>
        <strain evidence="7 8">DSM 17945</strain>
    </source>
</reference>
<comment type="cofactor">
    <cofactor evidence="1 5">
        <name>Zn(2+)</name>
        <dbReference type="ChEBI" id="CHEBI:29105"/>
    </cofactor>
</comment>
<keyword evidence="4" id="KW-0560">Oxidoreductase</keyword>
<comment type="caution">
    <text evidence="7">The sequence shown here is derived from an EMBL/GenBank/DDBJ whole genome shotgun (WGS) entry which is preliminary data.</text>
</comment>
<dbReference type="Proteomes" id="UP000567246">
    <property type="component" value="Unassembled WGS sequence"/>
</dbReference>
<accession>A0A7W9N1U4</accession>
<keyword evidence="8" id="KW-1185">Reference proteome</keyword>
<evidence type="ECO:0000256" key="3">
    <source>
        <dbReference type="ARBA" id="ARBA00022833"/>
    </source>
</evidence>